<dbReference type="NCBIfam" id="NF006479">
    <property type="entry name" value="PRK08887.1"/>
    <property type="match status" value="1"/>
</dbReference>
<reference evidence="16 17" key="1">
    <citation type="submission" date="2020-03" db="EMBL/GenBank/DDBJ databases">
        <title>Genome mining reveals the biosynthetic pathways of PHA and ectoines of the halophilic strain Salinivibrio costicola M318 isolated from fermented shrimp paste.</title>
        <authorList>
            <person name="Doan T.V."/>
            <person name="Tran L.T."/>
            <person name="Trieu T.A."/>
            <person name="Nguyen Q.V."/>
            <person name="Quach T.N."/>
            <person name="Phi T.Q."/>
            <person name="Kumar S."/>
        </authorList>
    </citation>
    <scope>NUCLEOTIDE SEQUENCE [LARGE SCALE GENOMIC DNA]</scope>
    <source>
        <strain evidence="16 17">M318</strain>
    </source>
</reference>
<evidence type="ECO:0000256" key="11">
    <source>
        <dbReference type="ARBA" id="ARBA00031253"/>
    </source>
</evidence>
<keyword evidence="9" id="KW-0067">ATP-binding</keyword>
<evidence type="ECO:0000256" key="13">
    <source>
        <dbReference type="ARBA" id="ARBA00033353"/>
    </source>
</evidence>
<evidence type="ECO:0000256" key="12">
    <source>
        <dbReference type="ARBA" id="ARBA00033140"/>
    </source>
</evidence>
<organism evidence="16 17">
    <name type="scientific">Salinivibrio costicola</name>
    <name type="common">Vibrio costicola</name>
    <dbReference type="NCBI Taxonomy" id="51367"/>
    <lineage>
        <taxon>Bacteria</taxon>
        <taxon>Pseudomonadati</taxon>
        <taxon>Pseudomonadota</taxon>
        <taxon>Gammaproteobacteria</taxon>
        <taxon>Vibrionales</taxon>
        <taxon>Vibrionaceae</taxon>
        <taxon>Salinivibrio</taxon>
    </lineage>
</organism>
<dbReference type="SUPFAM" id="SSF52374">
    <property type="entry name" value="Nucleotidylyl transferase"/>
    <property type="match status" value="1"/>
</dbReference>
<dbReference type="PANTHER" id="PTHR39321">
    <property type="entry name" value="NICOTINATE-NUCLEOTIDE ADENYLYLTRANSFERASE-RELATED"/>
    <property type="match status" value="1"/>
</dbReference>
<comment type="catalytic activity">
    <reaction evidence="14">
        <text>nicotinate beta-D-ribonucleotide + ATP + H(+) = deamido-NAD(+) + diphosphate</text>
        <dbReference type="Rhea" id="RHEA:22860"/>
        <dbReference type="ChEBI" id="CHEBI:15378"/>
        <dbReference type="ChEBI" id="CHEBI:30616"/>
        <dbReference type="ChEBI" id="CHEBI:33019"/>
        <dbReference type="ChEBI" id="CHEBI:57502"/>
        <dbReference type="ChEBI" id="CHEBI:58437"/>
        <dbReference type="EC" id="2.7.7.18"/>
    </reaction>
</comment>
<evidence type="ECO:0000313" key="16">
    <source>
        <dbReference type="EMBL" id="QIR07539.1"/>
    </source>
</evidence>
<keyword evidence="6 16" id="KW-0808">Transferase</keyword>
<comment type="pathway">
    <text evidence="2">Cofactor biosynthesis; NAD(+) biosynthesis; deamido-NAD(+) from nicotinate D-ribonucleotide: step 1/1.</text>
</comment>
<evidence type="ECO:0000256" key="1">
    <source>
        <dbReference type="ARBA" id="ARBA00002324"/>
    </source>
</evidence>
<evidence type="ECO:0000256" key="14">
    <source>
        <dbReference type="ARBA" id="ARBA00048721"/>
    </source>
</evidence>
<dbReference type="InterPro" id="IPR004821">
    <property type="entry name" value="Cyt_trans-like"/>
</dbReference>
<evidence type="ECO:0000256" key="5">
    <source>
        <dbReference type="ARBA" id="ARBA00022642"/>
    </source>
</evidence>
<dbReference type="InterPro" id="IPR014729">
    <property type="entry name" value="Rossmann-like_a/b/a_fold"/>
</dbReference>
<dbReference type="Proteomes" id="UP000501408">
    <property type="component" value="Chromosome 2"/>
</dbReference>
<keyword evidence="7 16" id="KW-0548">Nucleotidyltransferase</keyword>
<comment type="similarity">
    <text evidence="3">Belongs to the NadD family.</text>
</comment>
<evidence type="ECO:0000259" key="15">
    <source>
        <dbReference type="Pfam" id="PF01467"/>
    </source>
</evidence>
<feature type="domain" description="Cytidyltransferase-like" evidence="15">
    <location>
        <begin position="7"/>
        <end position="144"/>
    </location>
</feature>
<dbReference type="RefSeq" id="WP_167315133.1">
    <property type="nucleotide sequence ID" value="NZ_CP050267.1"/>
</dbReference>
<dbReference type="PANTHER" id="PTHR39321:SF3">
    <property type="entry name" value="PHOSPHOPANTETHEINE ADENYLYLTRANSFERASE"/>
    <property type="match status" value="1"/>
</dbReference>
<dbReference type="Pfam" id="PF01467">
    <property type="entry name" value="CTP_transf_like"/>
    <property type="match status" value="1"/>
</dbReference>
<dbReference type="EMBL" id="CP050267">
    <property type="protein sequence ID" value="QIR07539.1"/>
    <property type="molecule type" value="Genomic_DNA"/>
</dbReference>
<keyword evidence="10" id="KW-0520">NAD</keyword>
<evidence type="ECO:0000256" key="6">
    <source>
        <dbReference type="ARBA" id="ARBA00022679"/>
    </source>
</evidence>
<gene>
    <name evidence="16" type="ORF">HBA18_14055</name>
</gene>
<dbReference type="Gene3D" id="3.40.50.620">
    <property type="entry name" value="HUPs"/>
    <property type="match status" value="1"/>
</dbReference>
<evidence type="ECO:0000313" key="17">
    <source>
        <dbReference type="Proteomes" id="UP000501408"/>
    </source>
</evidence>
<evidence type="ECO:0000256" key="4">
    <source>
        <dbReference type="ARBA" id="ARBA00012389"/>
    </source>
</evidence>
<evidence type="ECO:0000256" key="10">
    <source>
        <dbReference type="ARBA" id="ARBA00023027"/>
    </source>
</evidence>
<protein>
    <recommendedName>
        <fullName evidence="4">nicotinate-nucleotide adenylyltransferase</fullName>
        <ecNumber evidence="4">2.7.7.18</ecNumber>
    </recommendedName>
    <alternativeName>
        <fullName evidence="13">Deamido-NAD(+) diphosphorylase</fullName>
    </alternativeName>
    <alternativeName>
        <fullName evidence="12">Deamido-NAD(+) pyrophosphorylase</fullName>
    </alternativeName>
    <alternativeName>
        <fullName evidence="11">Nicotinate mononucleotide adenylyltransferase</fullName>
    </alternativeName>
</protein>
<keyword evidence="8" id="KW-0547">Nucleotide-binding</keyword>
<comment type="function">
    <text evidence="1">Catalyzes the reversible adenylation of nicotinate mononucleotide (NaMN) to nicotinic acid adenine dinucleotide (NaAD).</text>
</comment>
<evidence type="ECO:0000256" key="2">
    <source>
        <dbReference type="ARBA" id="ARBA00005019"/>
    </source>
</evidence>
<evidence type="ECO:0000256" key="3">
    <source>
        <dbReference type="ARBA" id="ARBA00009014"/>
    </source>
</evidence>
<keyword evidence="17" id="KW-1185">Reference proteome</keyword>
<dbReference type="InterPro" id="IPR005248">
    <property type="entry name" value="NadD/NMNAT"/>
</dbReference>
<dbReference type="CDD" id="cd02165">
    <property type="entry name" value="NMNAT"/>
    <property type="match status" value="1"/>
</dbReference>
<proteinExistence type="inferred from homology"/>
<dbReference type="GO" id="GO:0004515">
    <property type="term" value="F:nicotinate-nucleotide adenylyltransferase activity"/>
    <property type="evidence" value="ECO:0007669"/>
    <property type="project" value="UniProtKB-EC"/>
</dbReference>
<accession>A0ABX6K977</accession>
<evidence type="ECO:0000256" key="9">
    <source>
        <dbReference type="ARBA" id="ARBA00022840"/>
    </source>
</evidence>
<keyword evidence="5" id="KW-0662">Pyridine nucleotide biosynthesis</keyword>
<evidence type="ECO:0000256" key="8">
    <source>
        <dbReference type="ARBA" id="ARBA00022741"/>
    </source>
</evidence>
<name>A0ABX6K977_SALCS</name>
<sequence>MTEKIAIFGSAFNPPTRGHASVIEQLTHFDRVLLVPSYKHAWGKSMASFEQRCQWVDAFIYDLNMPQATCCRLEAELGKNGDAVTTYMLLTALQAHYCHADLTFVVGPDNLLKFGQFAHSEQILARWSVLGMPESVNVRSTYIRDRLAKGLPVDDLTTPSVAKQLSDTAFSFSD</sequence>
<dbReference type="EC" id="2.7.7.18" evidence="4"/>
<evidence type="ECO:0000256" key="7">
    <source>
        <dbReference type="ARBA" id="ARBA00022695"/>
    </source>
</evidence>